<dbReference type="GeneID" id="23613916"/>
<evidence type="ECO:0000313" key="2">
    <source>
        <dbReference type="EMBL" id="KFM25683.1"/>
    </source>
</evidence>
<evidence type="ECO:0000313" key="3">
    <source>
        <dbReference type="Proteomes" id="UP000028924"/>
    </source>
</evidence>
<name>A0A087SIX9_AUXPR</name>
<proteinExistence type="predicted"/>
<sequence length="56" mass="5424">MSPAGSEPTSSSGGDGACAPTGCIHLLISAGANSPAMSTGSLCDTGTRQSMTGHWL</sequence>
<dbReference type="AlphaFoldDB" id="A0A087SIX9"/>
<organism evidence="2 3">
    <name type="scientific">Auxenochlorella protothecoides</name>
    <name type="common">Green microalga</name>
    <name type="synonym">Chlorella protothecoides</name>
    <dbReference type="NCBI Taxonomy" id="3075"/>
    <lineage>
        <taxon>Eukaryota</taxon>
        <taxon>Viridiplantae</taxon>
        <taxon>Chlorophyta</taxon>
        <taxon>core chlorophytes</taxon>
        <taxon>Trebouxiophyceae</taxon>
        <taxon>Chlorellales</taxon>
        <taxon>Chlorellaceae</taxon>
        <taxon>Auxenochlorella</taxon>
    </lineage>
</organism>
<reference evidence="2 3" key="1">
    <citation type="journal article" date="2014" name="BMC Genomics">
        <title>Oil accumulation mechanisms of the oleaginous microalga Chlorella protothecoides revealed through its genome, transcriptomes, and proteomes.</title>
        <authorList>
            <person name="Gao C."/>
            <person name="Wang Y."/>
            <person name="Shen Y."/>
            <person name="Yan D."/>
            <person name="He X."/>
            <person name="Dai J."/>
            <person name="Wu Q."/>
        </authorList>
    </citation>
    <scope>NUCLEOTIDE SEQUENCE [LARGE SCALE GENOMIC DNA]</scope>
    <source>
        <strain evidence="2 3">0710</strain>
    </source>
</reference>
<accession>A0A087SIX9</accession>
<gene>
    <name evidence="2" type="ORF">F751_2525</name>
</gene>
<feature type="region of interest" description="Disordered" evidence="1">
    <location>
        <begin position="33"/>
        <end position="56"/>
    </location>
</feature>
<dbReference type="KEGG" id="apro:F751_2525"/>
<evidence type="ECO:0000256" key="1">
    <source>
        <dbReference type="SAM" id="MobiDB-lite"/>
    </source>
</evidence>
<dbReference type="EMBL" id="KL662122">
    <property type="protein sequence ID" value="KFM25683.1"/>
    <property type="molecule type" value="Genomic_DNA"/>
</dbReference>
<dbReference type="RefSeq" id="XP_011398579.1">
    <property type="nucleotide sequence ID" value="XM_011400277.1"/>
</dbReference>
<dbReference type="Proteomes" id="UP000028924">
    <property type="component" value="Unassembled WGS sequence"/>
</dbReference>
<keyword evidence="3" id="KW-1185">Reference proteome</keyword>
<protein>
    <submittedName>
        <fullName evidence="2">Uncharacterized protein</fullName>
    </submittedName>
</protein>